<dbReference type="Pfam" id="PF13193">
    <property type="entry name" value="AMP-binding_C"/>
    <property type="match status" value="1"/>
</dbReference>
<reference evidence="3 4" key="1">
    <citation type="journal article" date="2019" name="Emerg. Microbes Infect.">
        <title>Comprehensive subspecies identification of 175 nontuberculous mycobacteria species based on 7547 genomic profiles.</title>
        <authorList>
            <person name="Matsumoto Y."/>
            <person name="Kinjo T."/>
            <person name="Motooka D."/>
            <person name="Nabeya D."/>
            <person name="Jung N."/>
            <person name="Uechi K."/>
            <person name="Horii T."/>
            <person name="Iida T."/>
            <person name="Fujita J."/>
            <person name="Nakamura S."/>
        </authorList>
    </citation>
    <scope>NUCLEOTIDE SEQUENCE [LARGE SCALE GENOMIC DNA]</scope>
    <source>
        <strain evidence="3 4">JCM 18439</strain>
    </source>
</reference>
<dbReference type="OrthoDB" id="9803968at2"/>
<dbReference type="EMBL" id="AP022591">
    <property type="protein sequence ID" value="BBY41941.1"/>
    <property type="molecule type" value="Genomic_DNA"/>
</dbReference>
<dbReference type="Proteomes" id="UP000466431">
    <property type="component" value="Chromosome"/>
</dbReference>
<dbReference type="KEGG" id="mcee:MCEL_02360"/>
<dbReference type="InterPro" id="IPR050237">
    <property type="entry name" value="ATP-dep_AMP-bd_enzyme"/>
</dbReference>
<evidence type="ECO:0000313" key="4">
    <source>
        <dbReference type="Proteomes" id="UP000466431"/>
    </source>
</evidence>
<organism evidence="3 4">
    <name type="scientific">Mycolicibacterium celeriflavum</name>
    <name type="common">Mycobacterium celeriflavum</name>
    <dbReference type="NCBI Taxonomy" id="1249101"/>
    <lineage>
        <taxon>Bacteria</taxon>
        <taxon>Bacillati</taxon>
        <taxon>Actinomycetota</taxon>
        <taxon>Actinomycetes</taxon>
        <taxon>Mycobacteriales</taxon>
        <taxon>Mycobacteriaceae</taxon>
        <taxon>Mycolicibacterium</taxon>
    </lineage>
</organism>
<feature type="compositionally biased region" description="Basic and acidic residues" evidence="2">
    <location>
        <begin position="9"/>
        <end position="20"/>
    </location>
</feature>
<dbReference type="SUPFAM" id="SSF56801">
    <property type="entry name" value="Acetyl-CoA synthetase-like"/>
    <property type="match status" value="1"/>
</dbReference>
<evidence type="ECO:0000256" key="2">
    <source>
        <dbReference type="SAM" id="MobiDB-lite"/>
    </source>
</evidence>
<accession>A0A1X0BXM1</accession>
<evidence type="ECO:0000313" key="3">
    <source>
        <dbReference type="EMBL" id="BBY41941.1"/>
    </source>
</evidence>
<feature type="region of interest" description="Disordered" evidence="2">
    <location>
        <begin position="1"/>
        <end position="20"/>
    </location>
</feature>
<proteinExistence type="predicted"/>
<dbReference type="InterPro" id="IPR000873">
    <property type="entry name" value="AMP-dep_synth/lig_dom"/>
</dbReference>
<dbReference type="AlphaFoldDB" id="A0A1X0BXM1"/>
<gene>
    <name evidence="3" type="ORF">MCEL_02360</name>
</gene>
<dbReference type="Gene3D" id="3.30.300.30">
    <property type="match status" value="1"/>
</dbReference>
<name>A0A1X0BXM1_MYCCF</name>
<dbReference type="Pfam" id="PF00501">
    <property type="entry name" value="AMP-binding"/>
    <property type="match status" value="1"/>
</dbReference>
<dbReference type="InterPro" id="IPR025110">
    <property type="entry name" value="AMP-bd_C"/>
</dbReference>
<dbReference type="Gene3D" id="3.40.50.12780">
    <property type="entry name" value="N-terminal domain of ligase-like"/>
    <property type="match status" value="1"/>
</dbReference>
<dbReference type="InterPro" id="IPR042099">
    <property type="entry name" value="ANL_N_sf"/>
</dbReference>
<evidence type="ECO:0000256" key="1">
    <source>
        <dbReference type="ARBA" id="ARBA00022598"/>
    </source>
</evidence>
<dbReference type="RefSeq" id="WP_083001245.1">
    <property type="nucleotide sequence ID" value="NZ_AP022591.1"/>
</dbReference>
<dbReference type="PANTHER" id="PTHR43767">
    <property type="entry name" value="LONG-CHAIN-FATTY-ACID--COA LIGASE"/>
    <property type="match status" value="1"/>
</dbReference>
<protein>
    <submittedName>
        <fullName evidence="3">2,3-dihydroxybenzoate-AMP ligase</fullName>
    </submittedName>
</protein>
<dbReference type="STRING" id="1249101.BST21_07945"/>
<dbReference type="PANTHER" id="PTHR43767:SF1">
    <property type="entry name" value="NONRIBOSOMAL PEPTIDE SYNTHASE PES1 (EUROFUNG)-RELATED"/>
    <property type="match status" value="1"/>
</dbReference>
<dbReference type="InterPro" id="IPR045851">
    <property type="entry name" value="AMP-bd_C_sf"/>
</dbReference>
<dbReference type="GO" id="GO:0016878">
    <property type="term" value="F:acid-thiol ligase activity"/>
    <property type="evidence" value="ECO:0007669"/>
    <property type="project" value="UniProtKB-ARBA"/>
</dbReference>
<keyword evidence="4" id="KW-1185">Reference proteome</keyword>
<keyword evidence="1 3" id="KW-0436">Ligase</keyword>
<sequence length="560" mass="60218">MSTGFEQRAPGDRPLGHSDFGDLMAGFVPFPPDRAEEYRRAGYWTDEPLDSILRNAGAAWPARTAVIDPHVSYTFAELDARADRIAAALADRGIVPGDRMLLQLPNTCEFAVTLFGVLRAGVVPVMCLPGHRSAELNHFAALSGAVGLIVPDSIAGFDYRELAGDLVRDNPQLRHVFVDGEPGRFQSWSALADFDGPLPERAPVDPDVPALLLVSGGTTGLPKLIARTHNDYLYTARTSAQECHLTGDDVYLVVLPAGHNFPLACPGMLGSMTVGATSVFTTDASPEAAFALIDRHKVTVTALVNALAKLWTQACEWEPVLPTSLRLVQVGGSRMTPQEAEYILSGLTPGLQQIFGMAEGMLNFTRPGDPVDVVVNTQGRPMSPHDEMRVVDESGAEVSPGEEGELLVRGPYTLNGYYRADEANARSFTPDGFYRSGDRVRIFAEGPRTGYVEVTGRIKDVIHRGGETVSASDLEEHLFAHPAVYAAAAVALPDEFLGEKICAAVVFKGAPITLAELNQYLDERGVSAHCRPDVLAPLPSLPKTAVGKVDKKKVVSQLVS</sequence>
<dbReference type="FunFam" id="2.30.38.10:FF:000003">
    <property type="entry name" value="Vibriobactin-specific 2,3-dihydroxybenzoate-AMP ligase"/>
    <property type="match status" value="1"/>
</dbReference>